<keyword evidence="2" id="KW-0677">Repeat</keyword>
<dbReference type="SUPFAM" id="SSF57667">
    <property type="entry name" value="beta-beta-alpha zinc fingers"/>
    <property type="match status" value="1"/>
</dbReference>
<dbReference type="AlphaFoldDB" id="A0A0K9PP59"/>
<keyword evidence="9" id="KW-0805">Transcription regulation</keyword>
<dbReference type="SUPFAM" id="SSF51197">
    <property type="entry name" value="Clavaminate synthase-like"/>
    <property type="match status" value="1"/>
</dbReference>
<protein>
    <recommendedName>
        <fullName evidence="18">Lysine-specific demethylase REF6</fullName>
    </recommendedName>
</protein>
<feature type="region of interest" description="Disordered" evidence="13">
    <location>
        <begin position="946"/>
        <end position="970"/>
    </location>
</feature>
<dbReference type="GO" id="GO:0010468">
    <property type="term" value="P:regulation of gene expression"/>
    <property type="evidence" value="ECO:0000318"/>
    <property type="project" value="GO_Central"/>
</dbReference>
<dbReference type="OrthoDB" id="9547406at2759"/>
<dbReference type="SMART" id="SM00558">
    <property type="entry name" value="JmjC"/>
    <property type="match status" value="1"/>
</dbReference>
<proteinExistence type="predicted"/>
<dbReference type="GO" id="GO:0034647">
    <property type="term" value="F:histone H3K4me/H3K4me2/H3K4me3 demethylase activity"/>
    <property type="evidence" value="ECO:0000318"/>
    <property type="project" value="GO_Central"/>
</dbReference>
<dbReference type="Pfam" id="PF02373">
    <property type="entry name" value="JmjC"/>
    <property type="match status" value="1"/>
</dbReference>
<dbReference type="EMBL" id="LFYR01000710">
    <property type="protein sequence ID" value="KMZ70751.1"/>
    <property type="molecule type" value="Genomic_DNA"/>
</dbReference>
<evidence type="ECO:0000259" key="14">
    <source>
        <dbReference type="PROSITE" id="PS50157"/>
    </source>
</evidence>
<evidence type="ECO:0000256" key="4">
    <source>
        <dbReference type="ARBA" id="ARBA00022833"/>
    </source>
</evidence>
<dbReference type="GO" id="GO:0005634">
    <property type="term" value="C:nucleus"/>
    <property type="evidence" value="ECO:0000318"/>
    <property type="project" value="GO_Central"/>
</dbReference>
<dbReference type="InterPro" id="IPR003347">
    <property type="entry name" value="JmjC_dom"/>
</dbReference>
<name>A0A0K9PP59_ZOSMR</name>
<gene>
    <name evidence="16" type="ORF">ZOSMA_194G00140</name>
</gene>
<keyword evidence="6" id="KW-0223">Dioxygenase</keyword>
<feature type="domain" description="JmjC" evidence="15">
    <location>
        <begin position="27"/>
        <end position="196"/>
    </location>
</feature>
<feature type="compositionally biased region" description="Basic residues" evidence="13">
    <location>
        <begin position="870"/>
        <end position="886"/>
    </location>
</feature>
<comment type="caution">
    <text evidence="16">The sequence shown here is derived from an EMBL/GenBank/DDBJ whole genome shotgun (WGS) entry which is preliminary data.</text>
</comment>
<evidence type="ECO:0000256" key="1">
    <source>
        <dbReference type="ARBA" id="ARBA00022723"/>
    </source>
</evidence>
<feature type="region of interest" description="Disordered" evidence="13">
    <location>
        <begin position="861"/>
        <end position="892"/>
    </location>
</feature>
<keyword evidence="11" id="KW-0539">Nucleus</keyword>
<evidence type="ECO:0000259" key="15">
    <source>
        <dbReference type="PROSITE" id="PS51184"/>
    </source>
</evidence>
<evidence type="ECO:0000256" key="13">
    <source>
        <dbReference type="SAM" id="MobiDB-lite"/>
    </source>
</evidence>
<dbReference type="PROSITE" id="PS50157">
    <property type="entry name" value="ZINC_FINGER_C2H2_2"/>
    <property type="match status" value="3"/>
</dbReference>
<evidence type="ECO:0000256" key="10">
    <source>
        <dbReference type="ARBA" id="ARBA00023163"/>
    </source>
</evidence>
<dbReference type="InterPro" id="IPR036236">
    <property type="entry name" value="Znf_C2H2_sf"/>
</dbReference>
<feature type="domain" description="C2H2-type" evidence="14">
    <location>
        <begin position="1063"/>
        <end position="1094"/>
    </location>
</feature>
<evidence type="ECO:0000256" key="12">
    <source>
        <dbReference type="PROSITE-ProRule" id="PRU00042"/>
    </source>
</evidence>
<dbReference type="GO" id="GO:0000785">
    <property type="term" value="C:chromatin"/>
    <property type="evidence" value="ECO:0000318"/>
    <property type="project" value="GO_Central"/>
</dbReference>
<evidence type="ECO:0008006" key="18">
    <source>
        <dbReference type="Google" id="ProtNLM"/>
    </source>
</evidence>
<evidence type="ECO:0000256" key="7">
    <source>
        <dbReference type="ARBA" id="ARBA00023002"/>
    </source>
</evidence>
<sequence>MPGSGFSPLGEDNSMAERLMEADDWENVGDTPWNMRVVPRTRGSLLKFMKDDIPGVTTPMVYVGMMFSWFAWHVEDHELHSLNYSHLGAGKVWYGIPRDARLAFEEVVRVQGYGGEVNPLTTLFILGEKTTILSPEVLVAAGVPCCRLVQNPGEFVVTFPGAYHSGFSLGFNCGEAANIATPEWLKVAKEAAIRRASINHPPMISHFQLLYKLALSLCSRMVEKNVNEQRSSRSKGKSKCEGDIIIKEQFVKNVIQTNNLLGSITLDDKLSCVLLSQNKYDASLGPNSSSTGSQIKFQPNFPTECSFPSSEFTERIHSFKCNTSEKRQHKCGGSSDQNLFSCVACGILSFACVAIVWPTETAAMNLMTYGCSSLSDQSSDKDNIRNSNPSRYNDLVASGHSMASTINDEKITYSGECQAQYPSQIEEIASEGRLKKDLSSLSLIASAYGDSSDDDHPSPSKIVNKNKNEGHLQNKVSKNMDFSLSKVKQYQRWSGLQLDHSGSFLMNKPDKDSSRIHVFCLEHALEVQRKLRSIGGACLLLVCHSDYPKIEAEVKHMAKELGVNNAWKNINFKEPSSQDEQIIQSALEDKGAVPVNSDWSVMMGFNLWFSANISKSFLYSKQMPYNVVIYKVFGRDSSGTSPGKLRKMTRNGKQKKKVVVSGKWCGKVWMSNQVHPYLAYVNENNDGKEDDFVKNLRLGQGTCRRKILTDFANHADAEKVPIPRGSHLEINMGSRSAIRRKKPSIRKNIKKPNYSQPENCDTIIDHDDSQSVLADFAKHVETDKVRPSTSSHLEIETENISVIRKNKPSKRKNSKKTKYNQLVNHDAIINDDDDFERVLADFVNHVGVKKVRTSASRHLGVGTEMASKSSIKRKKTPKKKNTKKPKCSQPENCDAIINDDDDLVDSWRILSSRSVKKLPSSPPNCTNDDEMVTAVGLDLEMDGVGSDGCSMAPPKRKSGRHGTTEMKEDKNEETMVKQQYLCDMKGCSMSFNFEHELAMHKNNQCPVIGCGKKLFCHRYAVQHHRIHLDSRPLKCPWEGCGMTFKWKWPQTEHYRVHTGERPYVCQEPSCSKTFRFVSDFSRHKRKTGHVSVKRKRKI</sequence>
<dbReference type="PROSITE" id="PS51184">
    <property type="entry name" value="JMJC"/>
    <property type="match status" value="1"/>
</dbReference>
<reference evidence="17" key="1">
    <citation type="journal article" date="2016" name="Nature">
        <title>The genome of the seagrass Zostera marina reveals angiosperm adaptation to the sea.</title>
        <authorList>
            <person name="Olsen J.L."/>
            <person name="Rouze P."/>
            <person name="Verhelst B."/>
            <person name="Lin Y.-C."/>
            <person name="Bayer T."/>
            <person name="Collen J."/>
            <person name="Dattolo E."/>
            <person name="De Paoli E."/>
            <person name="Dittami S."/>
            <person name="Maumus F."/>
            <person name="Michel G."/>
            <person name="Kersting A."/>
            <person name="Lauritano C."/>
            <person name="Lohaus R."/>
            <person name="Toepel M."/>
            <person name="Tonon T."/>
            <person name="Vanneste K."/>
            <person name="Amirebrahimi M."/>
            <person name="Brakel J."/>
            <person name="Bostroem C."/>
            <person name="Chovatia M."/>
            <person name="Grimwood J."/>
            <person name="Jenkins J.W."/>
            <person name="Jueterbock A."/>
            <person name="Mraz A."/>
            <person name="Stam W.T."/>
            <person name="Tice H."/>
            <person name="Bornberg-Bauer E."/>
            <person name="Green P.J."/>
            <person name="Pearson G.A."/>
            <person name="Procaccini G."/>
            <person name="Duarte C.M."/>
            <person name="Schmutz J."/>
            <person name="Reusch T.B.H."/>
            <person name="Van de Peer Y."/>
        </authorList>
    </citation>
    <scope>NUCLEOTIDE SEQUENCE [LARGE SCALE GENOMIC DNA]</scope>
    <source>
        <strain evidence="17">cv. Finnish</strain>
    </source>
</reference>
<evidence type="ECO:0000256" key="5">
    <source>
        <dbReference type="ARBA" id="ARBA00022853"/>
    </source>
</evidence>
<keyword evidence="8" id="KW-0408">Iron</keyword>
<dbReference type="Gene3D" id="3.30.160.60">
    <property type="entry name" value="Classic Zinc Finger"/>
    <property type="match status" value="2"/>
</dbReference>
<dbReference type="SMART" id="SM00355">
    <property type="entry name" value="ZnF_C2H2"/>
    <property type="match status" value="4"/>
</dbReference>
<evidence type="ECO:0000256" key="6">
    <source>
        <dbReference type="ARBA" id="ARBA00022964"/>
    </source>
</evidence>
<organism evidence="16 17">
    <name type="scientific">Zostera marina</name>
    <name type="common">Eelgrass</name>
    <dbReference type="NCBI Taxonomy" id="29655"/>
    <lineage>
        <taxon>Eukaryota</taxon>
        <taxon>Viridiplantae</taxon>
        <taxon>Streptophyta</taxon>
        <taxon>Embryophyta</taxon>
        <taxon>Tracheophyta</taxon>
        <taxon>Spermatophyta</taxon>
        <taxon>Magnoliopsida</taxon>
        <taxon>Liliopsida</taxon>
        <taxon>Zosteraceae</taxon>
        <taxon>Zostera</taxon>
    </lineage>
</organism>
<keyword evidence="4" id="KW-0862">Zinc</keyword>
<dbReference type="PANTHER" id="PTHR10694:SF38">
    <property type="entry name" value="LYSINE-SPECIFIC DEMETHYLASE REF6"/>
    <property type="match status" value="1"/>
</dbReference>
<dbReference type="GO" id="GO:0008270">
    <property type="term" value="F:zinc ion binding"/>
    <property type="evidence" value="ECO:0007669"/>
    <property type="project" value="UniProtKB-KW"/>
</dbReference>
<dbReference type="GO" id="GO:0006338">
    <property type="term" value="P:chromatin remodeling"/>
    <property type="evidence" value="ECO:0000318"/>
    <property type="project" value="GO_Central"/>
</dbReference>
<keyword evidence="5" id="KW-0156">Chromatin regulator</keyword>
<evidence type="ECO:0000256" key="8">
    <source>
        <dbReference type="ARBA" id="ARBA00023004"/>
    </source>
</evidence>
<evidence type="ECO:0000256" key="9">
    <source>
        <dbReference type="ARBA" id="ARBA00023015"/>
    </source>
</evidence>
<feature type="domain" description="C2H2-type" evidence="14">
    <location>
        <begin position="1033"/>
        <end position="1062"/>
    </location>
</feature>
<keyword evidence="1" id="KW-0479">Metal-binding</keyword>
<dbReference type="Gene3D" id="2.60.120.650">
    <property type="entry name" value="Cupin"/>
    <property type="match status" value="1"/>
</dbReference>
<evidence type="ECO:0000256" key="2">
    <source>
        <dbReference type="ARBA" id="ARBA00022737"/>
    </source>
</evidence>
<dbReference type="PANTHER" id="PTHR10694">
    <property type="entry name" value="LYSINE-SPECIFIC DEMETHYLASE"/>
    <property type="match status" value="1"/>
</dbReference>
<feature type="domain" description="C2H2-type" evidence="14">
    <location>
        <begin position="1003"/>
        <end position="1032"/>
    </location>
</feature>
<keyword evidence="7" id="KW-0560">Oxidoreductase</keyword>
<dbReference type="InterPro" id="IPR013087">
    <property type="entry name" value="Znf_C2H2_type"/>
</dbReference>
<evidence type="ECO:0000313" key="17">
    <source>
        <dbReference type="Proteomes" id="UP000036987"/>
    </source>
</evidence>
<evidence type="ECO:0000256" key="3">
    <source>
        <dbReference type="ARBA" id="ARBA00022771"/>
    </source>
</evidence>
<dbReference type="OMA" id="CTNDDEM"/>
<accession>A0A0K9PP59</accession>
<dbReference type="GO" id="GO:0040029">
    <property type="term" value="P:epigenetic regulation of gene expression"/>
    <property type="evidence" value="ECO:0007669"/>
    <property type="project" value="UniProtKB-ARBA"/>
</dbReference>
<keyword evidence="3 12" id="KW-0863">Zinc-finger</keyword>
<dbReference type="Proteomes" id="UP000036987">
    <property type="component" value="Unassembled WGS sequence"/>
</dbReference>
<dbReference type="FunFam" id="3.30.160.60:FF:000747">
    <property type="entry name" value="Probable lysine-specific demethylase ELF6"/>
    <property type="match status" value="1"/>
</dbReference>
<keyword evidence="10" id="KW-0804">Transcription</keyword>
<evidence type="ECO:0000256" key="11">
    <source>
        <dbReference type="ARBA" id="ARBA00023242"/>
    </source>
</evidence>
<keyword evidence="17" id="KW-1185">Reference proteome</keyword>
<dbReference type="PROSITE" id="PS00028">
    <property type="entry name" value="ZINC_FINGER_C2H2_1"/>
    <property type="match status" value="3"/>
</dbReference>
<evidence type="ECO:0000313" key="16">
    <source>
        <dbReference type="EMBL" id="KMZ70751.1"/>
    </source>
</evidence>
<dbReference type="STRING" id="29655.A0A0K9PP59"/>